<evidence type="ECO:0000313" key="4">
    <source>
        <dbReference type="Proteomes" id="UP001432322"/>
    </source>
</evidence>
<gene>
    <name evidence="3" type="ORF">PFISCL1PPCAC_13326</name>
</gene>
<dbReference type="SUPFAM" id="SSF50630">
    <property type="entry name" value="Acid proteases"/>
    <property type="match status" value="1"/>
</dbReference>
<feature type="domain" description="Peptidase A1" evidence="2">
    <location>
        <begin position="14"/>
        <end position="79"/>
    </location>
</feature>
<organism evidence="3 4">
    <name type="scientific">Pristionchus fissidentatus</name>
    <dbReference type="NCBI Taxonomy" id="1538716"/>
    <lineage>
        <taxon>Eukaryota</taxon>
        <taxon>Metazoa</taxon>
        <taxon>Ecdysozoa</taxon>
        <taxon>Nematoda</taxon>
        <taxon>Chromadorea</taxon>
        <taxon>Rhabditida</taxon>
        <taxon>Rhabditina</taxon>
        <taxon>Diplogasteromorpha</taxon>
        <taxon>Diplogasteroidea</taxon>
        <taxon>Neodiplogasteridae</taxon>
        <taxon>Pristionchus</taxon>
    </lineage>
</organism>
<feature type="non-terminal residue" evidence="3">
    <location>
        <position position="84"/>
    </location>
</feature>
<evidence type="ECO:0000259" key="2">
    <source>
        <dbReference type="Pfam" id="PF00026"/>
    </source>
</evidence>
<comment type="caution">
    <text evidence="3">The sequence shown here is derived from an EMBL/GenBank/DDBJ whole genome shotgun (WGS) entry which is preliminary data.</text>
</comment>
<evidence type="ECO:0000313" key="3">
    <source>
        <dbReference type="EMBL" id="GMT22029.1"/>
    </source>
</evidence>
<sequence>EIECDPHCCKKATKTNRNTVCANKHLFDSSKSSTYVKEWTVAYGTGSAKGFQGKDTVRFGDIGTNPLTVPGCTFGQATHLASFF</sequence>
<dbReference type="PANTHER" id="PTHR47966:SF45">
    <property type="entry name" value="PEPTIDASE A1 DOMAIN-CONTAINING PROTEIN"/>
    <property type="match status" value="1"/>
</dbReference>
<dbReference type="AlphaFoldDB" id="A0AAV5VW96"/>
<dbReference type="GO" id="GO:0006508">
    <property type="term" value="P:proteolysis"/>
    <property type="evidence" value="ECO:0007669"/>
    <property type="project" value="InterPro"/>
</dbReference>
<evidence type="ECO:0000256" key="1">
    <source>
        <dbReference type="ARBA" id="ARBA00007447"/>
    </source>
</evidence>
<dbReference type="GO" id="GO:0004190">
    <property type="term" value="F:aspartic-type endopeptidase activity"/>
    <property type="evidence" value="ECO:0007669"/>
    <property type="project" value="InterPro"/>
</dbReference>
<dbReference type="GO" id="GO:0005764">
    <property type="term" value="C:lysosome"/>
    <property type="evidence" value="ECO:0007669"/>
    <property type="project" value="TreeGrafter"/>
</dbReference>
<reference evidence="3" key="1">
    <citation type="submission" date="2023-10" db="EMBL/GenBank/DDBJ databases">
        <title>Genome assembly of Pristionchus species.</title>
        <authorList>
            <person name="Yoshida K."/>
            <person name="Sommer R.J."/>
        </authorList>
    </citation>
    <scope>NUCLEOTIDE SEQUENCE</scope>
    <source>
        <strain evidence="3">RS5133</strain>
    </source>
</reference>
<proteinExistence type="inferred from homology"/>
<dbReference type="InterPro" id="IPR001461">
    <property type="entry name" value="Aspartic_peptidase_A1"/>
</dbReference>
<dbReference type="InterPro" id="IPR033121">
    <property type="entry name" value="PEPTIDASE_A1"/>
</dbReference>
<accession>A0AAV5VW96</accession>
<dbReference type="EMBL" id="BTSY01000004">
    <property type="protein sequence ID" value="GMT22029.1"/>
    <property type="molecule type" value="Genomic_DNA"/>
</dbReference>
<dbReference type="Proteomes" id="UP001432322">
    <property type="component" value="Unassembled WGS sequence"/>
</dbReference>
<dbReference type="InterPro" id="IPR021109">
    <property type="entry name" value="Peptidase_aspartic_dom_sf"/>
</dbReference>
<dbReference type="Pfam" id="PF00026">
    <property type="entry name" value="Asp"/>
    <property type="match status" value="1"/>
</dbReference>
<feature type="non-terminal residue" evidence="3">
    <location>
        <position position="1"/>
    </location>
</feature>
<protein>
    <recommendedName>
        <fullName evidence="2">Peptidase A1 domain-containing protein</fullName>
    </recommendedName>
</protein>
<name>A0AAV5VW96_9BILA</name>
<keyword evidence="4" id="KW-1185">Reference proteome</keyword>
<dbReference type="Gene3D" id="2.40.70.10">
    <property type="entry name" value="Acid Proteases"/>
    <property type="match status" value="1"/>
</dbReference>
<dbReference type="PANTHER" id="PTHR47966">
    <property type="entry name" value="BETA-SITE APP-CLEAVING ENZYME, ISOFORM A-RELATED"/>
    <property type="match status" value="1"/>
</dbReference>
<comment type="similarity">
    <text evidence="1">Belongs to the peptidase A1 family.</text>
</comment>